<dbReference type="InterPro" id="IPR025324">
    <property type="entry name" value="DUF4230"/>
</dbReference>
<dbReference type="EMBL" id="FNGS01000008">
    <property type="protein sequence ID" value="SDM69075.1"/>
    <property type="molecule type" value="Genomic_DNA"/>
</dbReference>
<dbReference type="Pfam" id="PF14014">
    <property type="entry name" value="DUF4230"/>
    <property type="match status" value="1"/>
</dbReference>
<dbReference type="STRING" id="563176.SAMN04488090_4030"/>
<proteinExistence type="predicted"/>
<evidence type="ECO:0000313" key="2">
    <source>
        <dbReference type="Proteomes" id="UP000198901"/>
    </source>
</evidence>
<name>A0A1G9VB26_9BACT</name>
<protein>
    <recommendedName>
        <fullName evidence="3">DUF4230 domain-containing protein</fullName>
    </recommendedName>
</protein>
<dbReference type="AlphaFoldDB" id="A0A1G9VB26"/>
<organism evidence="1 2">
    <name type="scientific">Siphonobacter aquaeclarae</name>
    <dbReference type="NCBI Taxonomy" id="563176"/>
    <lineage>
        <taxon>Bacteria</taxon>
        <taxon>Pseudomonadati</taxon>
        <taxon>Bacteroidota</taxon>
        <taxon>Cytophagia</taxon>
        <taxon>Cytophagales</taxon>
        <taxon>Cytophagaceae</taxon>
        <taxon>Siphonobacter</taxon>
    </lineage>
</organism>
<gene>
    <name evidence="1" type="ORF">SAMN04488090_4030</name>
</gene>
<reference evidence="1 2" key="1">
    <citation type="submission" date="2016-10" db="EMBL/GenBank/DDBJ databases">
        <authorList>
            <person name="de Groot N.N."/>
        </authorList>
    </citation>
    <scope>NUCLEOTIDE SEQUENCE [LARGE SCALE GENOMIC DNA]</scope>
    <source>
        <strain evidence="1 2">DSM 21668</strain>
    </source>
</reference>
<dbReference type="RefSeq" id="WP_093207231.1">
    <property type="nucleotide sequence ID" value="NZ_FNGS01000008.1"/>
</dbReference>
<accession>A0A1G9VB26</accession>
<dbReference type="Proteomes" id="UP000198901">
    <property type="component" value="Unassembled WGS sequence"/>
</dbReference>
<sequence>MRFLIRLLLLVLVVAGIIWGWEEVKSKKWLSFGDTPEISSNHSLVLKEITSLGKLELVRYNFRDVVDQQITRQYLPDAKALLIIQGEAVGCLDLTHMTVADLGESRDSLIIRLPDPEICVARVDHSKSKVYNTEFAFTDEALLIEEAFKKAETQVAQSAIDMGILDQTKQNAEKILRPMLEKVSGKKVLLRYRMKGTIENPK</sequence>
<evidence type="ECO:0008006" key="3">
    <source>
        <dbReference type="Google" id="ProtNLM"/>
    </source>
</evidence>
<keyword evidence="2" id="KW-1185">Reference proteome</keyword>
<dbReference type="OrthoDB" id="791023at2"/>
<evidence type="ECO:0000313" key="1">
    <source>
        <dbReference type="EMBL" id="SDM69075.1"/>
    </source>
</evidence>